<dbReference type="Gene3D" id="3.40.630.10">
    <property type="entry name" value="Zn peptidases"/>
    <property type="match status" value="1"/>
</dbReference>
<name>A0A381QGQ5_9ZZZZ</name>
<feature type="domain" description="Peptidase M14" evidence="7">
    <location>
        <begin position="54"/>
        <end position="218"/>
    </location>
</feature>
<dbReference type="SUPFAM" id="SSF52317">
    <property type="entry name" value="Class I glutamine amidotransferase-like"/>
    <property type="match status" value="1"/>
</dbReference>
<accession>A0A381QGQ5</accession>
<sequence>MKASNMNRLILIYILYLFCDFALFAEELQTPKVFLGYDLGEKFTYHHRVIDYFEHVTDAANHVNLVRYGNTYEGRPLVYAVITHPSNKKSIKTIRTNHLKRSGLMQGQETRQNLVVVWLSYSVHGNESSSTEAAMKTLYDFADINNENTMDWLKKTVVIIDPCINPDGRDRYVQYYTMTGNHPPDVNSLTREHQEPWPGGRTNHYYFDLNRDWSWQSQIETVNRVAEYNKWMPHIHVDYHEQYHNEPYYFAPAAKPYHEKITAWQRELQVLIGENHARYFDKENWLYFTREVFDLLYPGYGDTYPIYNGAIGMTYEQGGGALGGLAVKTSDRDTLTLKERVQHHYITGLSTVQTAHYYSKRIISEFQKYFARGRKNDKEKFHAFVVNSSNSQDKVDDLLNWLDYHGIDYGVPENSRSRGQQGFNYRTQKAEQFTLDGDDIVIPVAQAKSVLTYVMFEPNTIYTDSLTYDLTAWSIPYVYGLDAYAVTMPIKIGKRKEKPAIIIELNPEEKPYAYVQKWESIHDLKFLADLLVHKVVLRVAEKPFEIGKNKFDRGSLVITRRGNENLGDRFDKVVAAAAKKHQRSVFSVSSGLVSSGKDFGSETMRVVTAPKVALLSGDGVSSRNFGEIWHYFEQQIEYPVSVFHVHQFDKIPLHDFDVLIMPEGNYTKLFKQVTVPNNAVKKDLKSVAPIQNKPPSELLTWIKAGGRLILVGSAMDKFVDQKGFGLVKYESETAKKAAEKYEKEKKLQDRLQKYDQRDRYKLRDKNYGSILKVKLDNTHPLAFGYDNDYFTLKLRSKVYPYLSKGWNVGIVENNTAHMAGYMGSRVKKELKNALIFGVQDMDKGNVTYLGDNPLFRAFWYNGNVLFGNAVFIVGQ</sequence>
<dbReference type="GO" id="GO:0005615">
    <property type="term" value="C:extracellular space"/>
    <property type="evidence" value="ECO:0007669"/>
    <property type="project" value="TreeGrafter"/>
</dbReference>
<dbReference type="GO" id="GO:0004181">
    <property type="term" value="F:metallocarboxypeptidase activity"/>
    <property type="evidence" value="ECO:0007669"/>
    <property type="project" value="InterPro"/>
</dbReference>
<comment type="similarity">
    <text evidence="2">Belongs to the peptidase M14 family.</text>
</comment>
<dbReference type="Pfam" id="PF00246">
    <property type="entry name" value="Peptidase_M14"/>
    <property type="match status" value="1"/>
</dbReference>
<keyword evidence="4" id="KW-0378">Hydrolase</keyword>
<keyword evidence="3" id="KW-0645">Protease</keyword>
<gene>
    <name evidence="8" type="ORF">METZ01_LOCUS30101</name>
</gene>
<dbReference type="InterPro" id="IPR000834">
    <property type="entry name" value="Peptidase_M14"/>
</dbReference>
<comment type="cofactor">
    <cofactor evidence="1">
        <name>Zn(2+)</name>
        <dbReference type="ChEBI" id="CHEBI:29105"/>
    </cofactor>
</comment>
<dbReference type="GO" id="GO:0008270">
    <property type="term" value="F:zinc ion binding"/>
    <property type="evidence" value="ECO:0007669"/>
    <property type="project" value="InterPro"/>
</dbReference>
<dbReference type="EMBL" id="UINC01001309">
    <property type="protein sequence ID" value="SUZ77247.1"/>
    <property type="molecule type" value="Genomic_DNA"/>
</dbReference>
<keyword evidence="5" id="KW-0862">Zinc</keyword>
<evidence type="ECO:0000313" key="8">
    <source>
        <dbReference type="EMBL" id="SUZ77247.1"/>
    </source>
</evidence>
<dbReference type="AlphaFoldDB" id="A0A381QGQ5"/>
<evidence type="ECO:0000259" key="7">
    <source>
        <dbReference type="Pfam" id="PF00246"/>
    </source>
</evidence>
<dbReference type="InterPro" id="IPR029062">
    <property type="entry name" value="Class_I_gatase-like"/>
</dbReference>
<evidence type="ECO:0000256" key="1">
    <source>
        <dbReference type="ARBA" id="ARBA00001947"/>
    </source>
</evidence>
<proteinExistence type="inferred from homology"/>
<evidence type="ECO:0000256" key="6">
    <source>
        <dbReference type="ARBA" id="ARBA00023049"/>
    </source>
</evidence>
<dbReference type="SUPFAM" id="SSF53187">
    <property type="entry name" value="Zn-dependent exopeptidases"/>
    <property type="match status" value="1"/>
</dbReference>
<protein>
    <recommendedName>
        <fullName evidence="7">Peptidase M14 domain-containing protein</fullName>
    </recommendedName>
</protein>
<evidence type="ECO:0000256" key="3">
    <source>
        <dbReference type="ARBA" id="ARBA00022670"/>
    </source>
</evidence>
<dbReference type="PANTHER" id="PTHR11705:SF143">
    <property type="entry name" value="SLL0236 PROTEIN"/>
    <property type="match status" value="1"/>
</dbReference>
<keyword evidence="6" id="KW-0482">Metalloprotease</keyword>
<evidence type="ECO:0000256" key="2">
    <source>
        <dbReference type="ARBA" id="ARBA00005988"/>
    </source>
</evidence>
<dbReference type="PANTHER" id="PTHR11705">
    <property type="entry name" value="PROTEASE FAMILY M14 CARBOXYPEPTIDASE A,B"/>
    <property type="match status" value="1"/>
</dbReference>
<evidence type="ECO:0000256" key="4">
    <source>
        <dbReference type="ARBA" id="ARBA00022801"/>
    </source>
</evidence>
<reference evidence="8" key="1">
    <citation type="submission" date="2018-05" db="EMBL/GenBank/DDBJ databases">
        <authorList>
            <person name="Lanie J.A."/>
            <person name="Ng W.-L."/>
            <person name="Kazmierczak K.M."/>
            <person name="Andrzejewski T.M."/>
            <person name="Davidsen T.M."/>
            <person name="Wayne K.J."/>
            <person name="Tettelin H."/>
            <person name="Glass J.I."/>
            <person name="Rusch D."/>
            <person name="Podicherti R."/>
            <person name="Tsui H.-C.T."/>
            <person name="Winkler M.E."/>
        </authorList>
    </citation>
    <scope>NUCLEOTIDE SEQUENCE</scope>
</reference>
<dbReference type="GO" id="GO:0006508">
    <property type="term" value="P:proteolysis"/>
    <property type="evidence" value="ECO:0007669"/>
    <property type="project" value="UniProtKB-KW"/>
</dbReference>
<organism evidence="8">
    <name type="scientific">marine metagenome</name>
    <dbReference type="NCBI Taxonomy" id="408172"/>
    <lineage>
        <taxon>unclassified sequences</taxon>
        <taxon>metagenomes</taxon>
        <taxon>ecological metagenomes</taxon>
    </lineage>
</organism>
<evidence type="ECO:0000256" key="5">
    <source>
        <dbReference type="ARBA" id="ARBA00022833"/>
    </source>
</evidence>